<evidence type="ECO:0000313" key="13">
    <source>
        <dbReference type="Proteomes" id="UP001335325"/>
    </source>
</evidence>
<keyword evidence="6 10" id="KW-1133">Transmembrane helix</keyword>
<keyword evidence="7 10" id="KW-0472">Membrane</keyword>
<sequence length="423" mass="43173">MTDDNTTPSAGAPPGPGPAPVASALSEAGATRVVVVIALLMSVSPFTMDMYLPAMPEMARDLDAAPSQIQLSLTGVLVGLALGQLVAGPLADVFGRRRPVLVGLTGHIVASLLCFAAHDPYLLAGTRLLQGLSCAAVAVVSMATVRDLFAGSAYARVMSRMFLVIGVAPVLAPTIGGGVLAVAEWPFIFLALAGLGTVLLVVAATSLPETLPPERRGRPTFTAVRASYRALLGDRTYLALILVGGLMFSTLFSYVSGASFVLQGRFGLSEQQFALLFAANAVGLTLLAQVNPLLIRRFGPANVLTFATVLGLFSSALLLPLLAFGEAPLGAVVAVLALSVAGYGLSMPNSQALALNGQGHRAGTAAALMGFTQFSVASLVAPVVGLGGADGTAMAGAMLTATACASGVMWRAVRRNPEAMAVR</sequence>
<feature type="transmembrane region" description="Helical" evidence="10">
    <location>
        <begin position="366"/>
        <end position="387"/>
    </location>
</feature>
<keyword evidence="4" id="KW-1003">Cell membrane</keyword>
<evidence type="ECO:0000256" key="8">
    <source>
        <dbReference type="ARBA" id="ARBA00023251"/>
    </source>
</evidence>
<feature type="transmembrane region" description="Helical" evidence="10">
    <location>
        <begin position="237"/>
        <end position="261"/>
    </location>
</feature>
<evidence type="ECO:0000256" key="4">
    <source>
        <dbReference type="ARBA" id="ARBA00022475"/>
    </source>
</evidence>
<protein>
    <submittedName>
        <fullName evidence="12">Multidrug effflux MFS transporter</fullName>
    </submittedName>
</protein>
<feature type="domain" description="Major facilitator superfamily (MFS) profile" evidence="11">
    <location>
        <begin position="33"/>
        <end position="418"/>
    </location>
</feature>
<dbReference type="CDD" id="cd17320">
    <property type="entry name" value="MFS_MdfA_MDR_like"/>
    <property type="match status" value="1"/>
</dbReference>
<evidence type="ECO:0000256" key="1">
    <source>
        <dbReference type="ARBA" id="ARBA00004651"/>
    </source>
</evidence>
<evidence type="ECO:0000256" key="3">
    <source>
        <dbReference type="ARBA" id="ARBA00022448"/>
    </source>
</evidence>
<feature type="transmembrane region" description="Helical" evidence="10">
    <location>
        <begin position="161"/>
        <end position="181"/>
    </location>
</feature>
<keyword evidence="8" id="KW-0046">Antibiotic resistance</keyword>
<feature type="transmembrane region" description="Helical" evidence="10">
    <location>
        <begin position="327"/>
        <end position="345"/>
    </location>
</feature>
<evidence type="ECO:0000256" key="9">
    <source>
        <dbReference type="SAM" id="MobiDB-lite"/>
    </source>
</evidence>
<dbReference type="Pfam" id="PF07690">
    <property type="entry name" value="MFS_1"/>
    <property type="match status" value="1"/>
</dbReference>
<dbReference type="Proteomes" id="UP001335325">
    <property type="component" value="Chromosome"/>
</dbReference>
<dbReference type="InterPro" id="IPR005829">
    <property type="entry name" value="Sugar_transporter_CS"/>
</dbReference>
<proteinExistence type="inferred from homology"/>
<evidence type="ECO:0000256" key="10">
    <source>
        <dbReference type="SAM" id="Phobius"/>
    </source>
</evidence>
<name>A0ABZ1GG13_9ACTN</name>
<organism evidence="12 13">
    <name type="scientific">Streptomyces hirsutus</name>
    <dbReference type="NCBI Taxonomy" id="35620"/>
    <lineage>
        <taxon>Bacteria</taxon>
        <taxon>Bacillati</taxon>
        <taxon>Actinomycetota</taxon>
        <taxon>Actinomycetes</taxon>
        <taxon>Kitasatosporales</taxon>
        <taxon>Streptomycetaceae</taxon>
        <taxon>Streptomyces</taxon>
    </lineage>
</organism>
<dbReference type="InterPro" id="IPR004812">
    <property type="entry name" value="Efflux_drug-R_Bcr/CmlA"/>
</dbReference>
<comment type="subcellular location">
    <subcellularLocation>
        <location evidence="1">Cell membrane</location>
        <topology evidence="1">Multi-pass membrane protein</topology>
    </subcellularLocation>
</comment>
<feature type="transmembrane region" description="Helical" evidence="10">
    <location>
        <begin position="130"/>
        <end position="149"/>
    </location>
</feature>
<feature type="transmembrane region" description="Helical" evidence="10">
    <location>
        <begin position="30"/>
        <end position="48"/>
    </location>
</feature>
<reference evidence="12 13" key="1">
    <citation type="submission" date="2022-10" db="EMBL/GenBank/DDBJ databases">
        <title>The complete genomes of actinobacterial strains from the NBC collection.</title>
        <authorList>
            <person name="Joergensen T.S."/>
            <person name="Alvarez Arevalo M."/>
            <person name="Sterndorff E.B."/>
            <person name="Faurdal D."/>
            <person name="Vuksanovic O."/>
            <person name="Mourched A.-S."/>
            <person name="Charusanti P."/>
            <person name="Shaw S."/>
            <person name="Blin K."/>
            <person name="Weber T."/>
        </authorList>
    </citation>
    <scope>NUCLEOTIDE SEQUENCE [LARGE SCALE GENOMIC DNA]</scope>
    <source>
        <strain evidence="12 13">NBC 01753</strain>
    </source>
</reference>
<evidence type="ECO:0000256" key="7">
    <source>
        <dbReference type="ARBA" id="ARBA00023136"/>
    </source>
</evidence>
<dbReference type="PANTHER" id="PTHR42718">
    <property type="entry name" value="MAJOR FACILITATOR SUPERFAMILY MULTIDRUG TRANSPORTER MFSC"/>
    <property type="match status" value="1"/>
</dbReference>
<dbReference type="InterPro" id="IPR011701">
    <property type="entry name" value="MFS"/>
</dbReference>
<feature type="transmembrane region" description="Helical" evidence="10">
    <location>
        <begin position="68"/>
        <end position="87"/>
    </location>
</feature>
<feature type="transmembrane region" description="Helical" evidence="10">
    <location>
        <begin position="393"/>
        <end position="413"/>
    </location>
</feature>
<feature type="region of interest" description="Disordered" evidence="9">
    <location>
        <begin position="1"/>
        <end position="23"/>
    </location>
</feature>
<accession>A0ABZ1GG13</accession>
<dbReference type="InterPro" id="IPR020846">
    <property type="entry name" value="MFS_dom"/>
</dbReference>
<keyword evidence="13" id="KW-1185">Reference proteome</keyword>
<dbReference type="PROSITE" id="PS50850">
    <property type="entry name" value="MFS"/>
    <property type="match status" value="1"/>
</dbReference>
<dbReference type="RefSeq" id="WP_326750904.1">
    <property type="nucleotide sequence ID" value="NZ_CP109134.1"/>
</dbReference>
<feature type="transmembrane region" description="Helical" evidence="10">
    <location>
        <begin position="187"/>
        <end position="208"/>
    </location>
</feature>
<keyword evidence="5 10" id="KW-0812">Transmembrane</keyword>
<evidence type="ECO:0000256" key="5">
    <source>
        <dbReference type="ARBA" id="ARBA00022692"/>
    </source>
</evidence>
<dbReference type="Gene3D" id="1.20.1720.10">
    <property type="entry name" value="Multidrug resistance protein D"/>
    <property type="match status" value="1"/>
</dbReference>
<comment type="similarity">
    <text evidence="2">Belongs to the major facilitator superfamily. Bcr/CmlA family.</text>
</comment>
<evidence type="ECO:0000259" key="11">
    <source>
        <dbReference type="PROSITE" id="PS50850"/>
    </source>
</evidence>
<dbReference type="PROSITE" id="PS00216">
    <property type="entry name" value="SUGAR_TRANSPORT_1"/>
    <property type="match status" value="1"/>
</dbReference>
<dbReference type="PANTHER" id="PTHR42718:SF9">
    <property type="entry name" value="MAJOR FACILITATOR SUPERFAMILY MULTIDRUG TRANSPORTER MFSC"/>
    <property type="match status" value="1"/>
</dbReference>
<dbReference type="SUPFAM" id="SSF103473">
    <property type="entry name" value="MFS general substrate transporter"/>
    <property type="match status" value="1"/>
</dbReference>
<evidence type="ECO:0000256" key="2">
    <source>
        <dbReference type="ARBA" id="ARBA00006236"/>
    </source>
</evidence>
<feature type="transmembrane region" description="Helical" evidence="10">
    <location>
        <begin position="99"/>
        <end position="118"/>
    </location>
</feature>
<dbReference type="EMBL" id="CP109134">
    <property type="protein sequence ID" value="WSD04586.1"/>
    <property type="molecule type" value="Genomic_DNA"/>
</dbReference>
<dbReference type="NCBIfam" id="TIGR00710">
    <property type="entry name" value="efflux_Bcr_CflA"/>
    <property type="match status" value="1"/>
</dbReference>
<gene>
    <name evidence="12" type="ORF">OIE73_01565</name>
</gene>
<dbReference type="InterPro" id="IPR036259">
    <property type="entry name" value="MFS_trans_sf"/>
</dbReference>
<feature type="transmembrane region" description="Helical" evidence="10">
    <location>
        <begin position="301"/>
        <end position="321"/>
    </location>
</feature>
<feature type="transmembrane region" description="Helical" evidence="10">
    <location>
        <begin position="273"/>
        <end position="294"/>
    </location>
</feature>
<evidence type="ECO:0000256" key="6">
    <source>
        <dbReference type="ARBA" id="ARBA00022989"/>
    </source>
</evidence>
<evidence type="ECO:0000313" key="12">
    <source>
        <dbReference type="EMBL" id="WSD04586.1"/>
    </source>
</evidence>
<dbReference type="GeneID" id="91541218"/>
<keyword evidence="3" id="KW-0813">Transport</keyword>